<evidence type="ECO:0000313" key="13">
    <source>
        <dbReference type="Proteomes" id="UP000229102"/>
    </source>
</evidence>
<evidence type="ECO:0000313" key="16">
    <source>
        <dbReference type="Proteomes" id="UP000230500"/>
    </source>
</evidence>
<dbReference type="EMBL" id="PGGD01000001">
    <property type="protein sequence ID" value="PJF00133.1"/>
    <property type="molecule type" value="Genomic_DNA"/>
</dbReference>
<dbReference type="Pfam" id="PF10678">
    <property type="entry name" value="DUF2492"/>
    <property type="match status" value="1"/>
</dbReference>
<dbReference type="Proteomes" id="UP000229102">
    <property type="component" value="Unassembled WGS sequence"/>
</dbReference>
<reference evidence="9 18" key="9">
    <citation type="submission" date="2017-11" db="EMBL/GenBank/DDBJ databases">
        <title>Genome sequencing of Prevotella intermedia KCOM 2833.</title>
        <authorList>
            <person name="Kook J.-K."/>
            <person name="Park S.-N."/>
            <person name="Lim Y.K."/>
        </authorList>
    </citation>
    <scope>NUCLEOTIDE SEQUENCE [LARGE SCALE GENOMIC DNA]</scope>
    <source>
        <strain evidence="9 18">KCOM 2833</strain>
    </source>
</reference>
<evidence type="ECO:0000313" key="15">
    <source>
        <dbReference type="Proteomes" id="UP000230046"/>
    </source>
</evidence>
<dbReference type="Proteomes" id="UP000231201">
    <property type="component" value="Unassembled WGS sequence"/>
</dbReference>
<dbReference type="Proteomes" id="UP000230500">
    <property type="component" value="Unassembled WGS sequence"/>
</dbReference>
<evidence type="ECO:0000313" key="8">
    <source>
        <dbReference type="EMBL" id="PJI20846.1"/>
    </source>
</evidence>
<dbReference type="Proteomes" id="UP000217431">
    <property type="component" value="Chromosome I"/>
</dbReference>
<evidence type="ECO:0000313" key="6">
    <source>
        <dbReference type="EMBL" id="PIN28189.1"/>
    </source>
</evidence>
<evidence type="ECO:0000313" key="3">
    <source>
        <dbReference type="EMBL" id="BAR96100.1"/>
    </source>
</evidence>
<organism evidence="5 15">
    <name type="scientific">Prevotella intermedia</name>
    <dbReference type="NCBI Taxonomy" id="28131"/>
    <lineage>
        <taxon>Bacteria</taxon>
        <taxon>Pseudomonadati</taxon>
        <taxon>Bacteroidota</taxon>
        <taxon>Bacteroidia</taxon>
        <taxon>Bacteroidales</taxon>
        <taxon>Prevotellaceae</taxon>
        <taxon>Prevotella</taxon>
    </lineage>
</organism>
<dbReference type="EMBL" id="PENF01000001">
    <property type="protein sequence ID" value="PJI20846.1"/>
    <property type="molecule type" value="Genomic_DNA"/>
</dbReference>
<dbReference type="Proteomes" id="UP000067008">
    <property type="component" value="Chromosome 2"/>
</dbReference>
<reference evidence="2 14" key="6">
    <citation type="submission" date="2017-11" db="EMBL/GenBank/DDBJ databases">
        <title>Genome sequencing of Prevotella intermedia KCOM 2033.</title>
        <authorList>
            <person name="Kook J.-K."/>
            <person name="Park S.-N."/>
            <person name="Lim Y.K."/>
        </authorList>
    </citation>
    <scope>NUCLEOTIDE SEQUENCE [LARGE SCALE GENOMIC DNA]</scope>
    <source>
        <strain evidence="2 14">KCOM 2033</strain>
    </source>
</reference>
<evidence type="ECO:0000313" key="1">
    <source>
        <dbReference type="EMBL" id="ATV31347.1"/>
    </source>
</evidence>
<evidence type="ECO:0000313" key="5">
    <source>
        <dbReference type="EMBL" id="PIK21441.1"/>
    </source>
</evidence>
<dbReference type="Proteomes" id="UP000230742">
    <property type="component" value="Chromosome 1"/>
</dbReference>
<reference evidence="6 16" key="7">
    <citation type="submission" date="2017-11" db="EMBL/GenBank/DDBJ databases">
        <title>Genome sequencing of Prevotella intermedia KCOM 2069.</title>
        <authorList>
            <person name="Kook J.-K."/>
            <person name="Park S.-N."/>
            <person name="Lim Y.K."/>
        </authorList>
    </citation>
    <scope>NUCLEOTIDE SEQUENCE [LARGE SCALE GENOMIC DNA]</scope>
    <source>
        <strain evidence="6 16">KCOM 2069</strain>
    </source>
</reference>
<dbReference type="EMBL" id="PENH01000001">
    <property type="protein sequence ID" value="PJI24680.1"/>
    <property type="molecule type" value="Genomic_DNA"/>
</dbReference>
<reference evidence="3 10" key="1">
    <citation type="submission" date="2015-07" db="EMBL/GenBank/DDBJ databases">
        <title>Complete genome sequence of Prevotella intermedia strain 17-2.</title>
        <authorList>
            <person name="Nambu T."/>
        </authorList>
    </citation>
    <scope>NUCLEOTIDE SEQUENCE [LARGE SCALE GENOMIC DNA]</scope>
    <source>
        <strain evidence="3 10">17-2</strain>
    </source>
</reference>
<name>A0A0H5B578_PREIN</name>
<dbReference type="EMBL" id="PEKN01000001">
    <property type="protein sequence ID" value="PIK21441.1"/>
    <property type="molecule type" value="Genomic_DNA"/>
</dbReference>
<accession>A0A0H5B578</accession>
<dbReference type="Proteomes" id="UP000230046">
    <property type="component" value="Unassembled WGS sequence"/>
</dbReference>
<gene>
    <name evidence="5" type="ORF">CTI18_09090</name>
    <name evidence="1" type="ORF">CTM46_07820</name>
    <name evidence="2" type="ORF">CTM50_11905</name>
    <name evidence="8" type="ORF">CTM53_08500</name>
    <name evidence="9" type="ORF">CTM59_00610</name>
    <name evidence="7" type="ORF">CUB97_01925</name>
    <name evidence="6" type="ORF">CUC04_01460</name>
    <name evidence="3" type="ORF">PI172_1372</name>
    <name evidence="4" type="ORF">PIOMA14_I_0737</name>
</gene>
<reference evidence="8 13" key="8">
    <citation type="submission" date="2017-11" db="EMBL/GenBank/DDBJ databases">
        <title>Genome sequencing of Prevotella intermedia KCOM 2698.</title>
        <authorList>
            <person name="Kook J.-K."/>
            <person name="Park S.-N."/>
            <person name="Lim Y.K."/>
        </authorList>
    </citation>
    <scope>NUCLEOTIDE SEQUENCE [LARGE SCALE GENOMIC DNA]</scope>
    <source>
        <strain evidence="8 13">KCOM 2698</strain>
    </source>
</reference>
<reference evidence="7 12" key="4">
    <citation type="submission" date="2017-11" db="EMBL/GenBank/DDBJ databases">
        <title>Genome sequencing of Prevotella intermedia KCOM 1779.</title>
        <authorList>
            <person name="Kook J.-K."/>
            <person name="Park S.-N."/>
            <person name="Lim Y.K."/>
        </authorList>
    </citation>
    <scope>NUCLEOTIDE SEQUENCE [LARGE SCALE GENOMIC DNA]</scope>
    <source>
        <strain evidence="7 12">KCOM 1779</strain>
    </source>
</reference>
<dbReference type="NCBIfam" id="TIGR03853">
    <property type="entry name" value="matur_matur"/>
    <property type="match status" value="1"/>
</dbReference>
<evidence type="ECO:0000313" key="2">
    <source>
        <dbReference type="EMBL" id="ATV53663.1"/>
    </source>
</evidence>
<dbReference type="EMBL" id="CP024727">
    <property type="protein sequence ID" value="ATV31347.1"/>
    <property type="molecule type" value="Genomic_DNA"/>
</dbReference>
<reference evidence="1 17" key="5">
    <citation type="submission" date="2017-11" db="EMBL/GenBank/DDBJ databases">
        <title>Genome sequencing of Prevotella intermedia KCOM 1949.</title>
        <authorList>
            <person name="Kook J.-K."/>
            <person name="Park S.-N."/>
            <person name="Lim Y.K."/>
        </authorList>
    </citation>
    <scope>NUCLEOTIDE SEQUENCE [LARGE SCALE GENOMIC DNA]</scope>
    <source>
        <strain evidence="1 17">KCOM 1949</strain>
    </source>
</reference>
<dbReference type="EMBL" id="PESN01000001">
    <property type="protein sequence ID" value="PIN28189.1"/>
    <property type="molecule type" value="Genomic_DNA"/>
</dbReference>
<dbReference type="GeneID" id="34515648"/>
<sequence>MAHGHDVLHMMEGNSYSTKESLVKAIVDKFGTEERFHTCSVEGMTAEELVDFLEEKGKFMPSNSDEFTVDASKICNH</sequence>
<evidence type="ECO:0000313" key="7">
    <source>
        <dbReference type="EMBL" id="PJF00133.1"/>
    </source>
</evidence>
<evidence type="ECO:0000313" key="12">
    <source>
        <dbReference type="Proteomes" id="UP000228641"/>
    </source>
</evidence>
<dbReference type="EMBL" id="AP014597">
    <property type="protein sequence ID" value="BAU17245.1"/>
    <property type="molecule type" value="Genomic_DNA"/>
</dbReference>
<dbReference type="EMBL" id="CP024696">
    <property type="protein sequence ID" value="ATV53663.1"/>
    <property type="molecule type" value="Genomic_DNA"/>
</dbReference>
<reference evidence="4 11" key="2">
    <citation type="journal article" date="2016" name="DNA Res.">
        <title>The complete genome sequencing of Prevotella intermedia strain OMA14 and a subsequent fine-scale, intra-species genomic comparison reveal an unusual amplification of conjugative and mobile transposons and identify a novel Prevotella-lineage-specific repeat.</title>
        <authorList>
            <person name="Naito M."/>
            <person name="Ogura Y."/>
            <person name="Itoh T."/>
            <person name="Shoji M."/>
            <person name="Okamoto M."/>
            <person name="Hayashi T."/>
            <person name="Nakayama K."/>
        </authorList>
    </citation>
    <scope>NUCLEOTIDE SEQUENCE [LARGE SCALE GENOMIC DNA]</scope>
    <source>
        <strain evidence="4 11">OMA14</strain>
    </source>
</reference>
<dbReference type="EMBL" id="AP014925">
    <property type="protein sequence ID" value="BAR96100.1"/>
    <property type="molecule type" value="Genomic_DNA"/>
</dbReference>
<evidence type="ECO:0000313" key="17">
    <source>
        <dbReference type="Proteomes" id="UP000230742"/>
    </source>
</evidence>
<reference evidence="5 15" key="3">
    <citation type="submission" date="2017-11" db="EMBL/GenBank/DDBJ databases">
        <title>Genome sequencing of Prevotella intermedia KCOM 1653.</title>
        <authorList>
            <person name="Kook J.-K."/>
            <person name="Park S.-N."/>
            <person name="Lim Y.K."/>
        </authorList>
    </citation>
    <scope>NUCLEOTIDE SEQUENCE [LARGE SCALE GENOMIC DNA]</scope>
    <source>
        <strain evidence="5 15">KCOM 1653</strain>
    </source>
</reference>
<dbReference type="Proteomes" id="UP000228641">
    <property type="component" value="Unassembled WGS sequence"/>
</dbReference>
<dbReference type="PATRIC" id="fig|28131.4.peg.2117"/>
<evidence type="ECO:0000313" key="10">
    <source>
        <dbReference type="Proteomes" id="UP000067008"/>
    </source>
</evidence>
<proteinExistence type="predicted"/>
<evidence type="ECO:0000313" key="14">
    <source>
        <dbReference type="Proteomes" id="UP000229323"/>
    </source>
</evidence>
<protein>
    <submittedName>
        <fullName evidence="5">DUF2492 domain-containing protein</fullName>
    </submittedName>
</protein>
<dbReference type="RefSeq" id="WP_014709835.1">
    <property type="nucleotide sequence ID" value="NZ_AP014597.1"/>
</dbReference>
<evidence type="ECO:0000313" key="18">
    <source>
        <dbReference type="Proteomes" id="UP000231201"/>
    </source>
</evidence>
<dbReference type="STRING" id="28131.BWX40_04975"/>
<evidence type="ECO:0000313" key="11">
    <source>
        <dbReference type="Proteomes" id="UP000217431"/>
    </source>
</evidence>
<dbReference type="AlphaFoldDB" id="A0A0H5B578"/>
<dbReference type="OMA" id="HEVLHMM"/>
<evidence type="ECO:0000313" key="9">
    <source>
        <dbReference type="EMBL" id="PJI24680.1"/>
    </source>
</evidence>
<evidence type="ECO:0000313" key="4">
    <source>
        <dbReference type="EMBL" id="BAU17245.1"/>
    </source>
</evidence>
<dbReference type="InterPro" id="IPR019620">
    <property type="entry name" value="Metal-bd_prot_put"/>
</dbReference>
<dbReference type="Proteomes" id="UP000229323">
    <property type="component" value="Chromosome"/>
</dbReference>